<dbReference type="RefSeq" id="XP_025419941.1">
    <property type="nucleotide sequence ID" value="XM_025564156.1"/>
</dbReference>
<evidence type="ECO:0000313" key="2">
    <source>
        <dbReference type="Proteomes" id="UP000694846"/>
    </source>
</evidence>
<dbReference type="Proteomes" id="UP000694846">
    <property type="component" value="Unplaced"/>
</dbReference>
<feature type="compositionally biased region" description="Low complexity" evidence="1">
    <location>
        <begin position="27"/>
        <end position="49"/>
    </location>
</feature>
<reference evidence="3" key="1">
    <citation type="submission" date="2025-08" db="UniProtKB">
        <authorList>
            <consortium name="RefSeq"/>
        </authorList>
    </citation>
    <scope>IDENTIFICATION</scope>
    <source>
        <tissue evidence="3">Whole body</tissue>
    </source>
</reference>
<name>A0A8B8GBF0_9HEMI</name>
<dbReference type="OrthoDB" id="6626912at2759"/>
<evidence type="ECO:0000313" key="3">
    <source>
        <dbReference type="RefSeq" id="XP_025419941.1"/>
    </source>
</evidence>
<dbReference type="GeneID" id="112690200"/>
<sequence>MRCKKCGLLKTIKDALMMKLEAFVKSSAPSSFPSSSSSSSPSSSAQASALDVPIQKAPATPLVQTLPRQGPLQVITASPWTDLTEPQPLSLSSWSTSSVWSSSPWWSTPTSTWWSTPVSQSWWSSPISTSWW</sequence>
<gene>
    <name evidence="3" type="primary">LOC112690200</name>
</gene>
<evidence type="ECO:0000256" key="1">
    <source>
        <dbReference type="SAM" id="MobiDB-lite"/>
    </source>
</evidence>
<organism evidence="2 3">
    <name type="scientific">Sipha flava</name>
    <name type="common">yellow sugarcane aphid</name>
    <dbReference type="NCBI Taxonomy" id="143950"/>
    <lineage>
        <taxon>Eukaryota</taxon>
        <taxon>Metazoa</taxon>
        <taxon>Ecdysozoa</taxon>
        <taxon>Arthropoda</taxon>
        <taxon>Hexapoda</taxon>
        <taxon>Insecta</taxon>
        <taxon>Pterygota</taxon>
        <taxon>Neoptera</taxon>
        <taxon>Paraneoptera</taxon>
        <taxon>Hemiptera</taxon>
        <taxon>Sternorrhyncha</taxon>
        <taxon>Aphidomorpha</taxon>
        <taxon>Aphidoidea</taxon>
        <taxon>Aphididae</taxon>
        <taxon>Sipha</taxon>
    </lineage>
</organism>
<dbReference type="AlphaFoldDB" id="A0A8B8GBF0"/>
<proteinExistence type="predicted"/>
<protein>
    <submittedName>
        <fullName evidence="3">Uncharacterized protein LOC112690200</fullName>
    </submittedName>
</protein>
<keyword evidence="2" id="KW-1185">Reference proteome</keyword>
<accession>A0A8B8GBF0</accession>
<feature type="region of interest" description="Disordered" evidence="1">
    <location>
        <begin position="27"/>
        <end position="50"/>
    </location>
</feature>